<protein>
    <recommendedName>
        <fullName evidence="1">Glucose-6-phosphate isomerase prokaryote domain-containing protein</fullName>
    </recommendedName>
</protein>
<dbReference type="Pfam" id="PF06560">
    <property type="entry name" value="GPI"/>
    <property type="match status" value="1"/>
</dbReference>
<organism evidence="2 3">
    <name type="scientific">Candidatus Magasanikbacteria bacterium RIFOXYA2_FULL_44_8</name>
    <dbReference type="NCBI Taxonomy" id="1798696"/>
    <lineage>
        <taxon>Bacteria</taxon>
        <taxon>Candidatus Magasanikiibacteriota</taxon>
    </lineage>
</organism>
<evidence type="ECO:0000313" key="2">
    <source>
        <dbReference type="EMBL" id="OGH83907.1"/>
    </source>
</evidence>
<dbReference type="GO" id="GO:0006094">
    <property type="term" value="P:gluconeogenesis"/>
    <property type="evidence" value="ECO:0007669"/>
    <property type="project" value="InterPro"/>
</dbReference>
<dbReference type="EMBL" id="MFQR01000057">
    <property type="protein sequence ID" value="OGH83907.1"/>
    <property type="molecule type" value="Genomic_DNA"/>
</dbReference>
<dbReference type="GO" id="GO:0004347">
    <property type="term" value="F:glucose-6-phosphate isomerase activity"/>
    <property type="evidence" value="ECO:0007669"/>
    <property type="project" value="InterPro"/>
</dbReference>
<gene>
    <name evidence="2" type="ORF">A2261_04020</name>
</gene>
<dbReference type="Proteomes" id="UP000177803">
    <property type="component" value="Unassembled WGS sequence"/>
</dbReference>
<dbReference type="GO" id="GO:0006096">
    <property type="term" value="P:glycolytic process"/>
    <property type="evidence" value="ECO:0007669"/>
    <property type="project" value="InterPro"/>
</dbReference>
<accession>A0A1F6NIW8</accession>
<evidence type="ECO:0000313" key="3">
    <source>
        <dbReference type="Proteomes" id="UP000177803"/>
    </source>
</evidence>
<dbReference type="AlphaFoldDB" id="A0A1F6NIW8"/>
<feature type="domain" description="Glucose-6-phosphate isomerase prokaryote" evidence="1">
    <location>
        <begin position="16"/>
        <end position="204"/>
    </location>
</feature>
<comment type="caution">
    <text evidence="2">The sequence shown here is derived from an EMBL/GenBank/DDBJ whole genome shotgun (WGS) entry which is preliminary data.</text>
</comment>
<name>A0A1F6NIW8_9BACT</name>
<proteinExistence type="predicted"/>
<reference evidence="2 3" key="1">
    <citation type="journal article" date="2016" name="Nat. Commun.">
        <title>Thousands of microbial genomes shed light on interconnected biogeochemical processes in an aquifer system.</title>
        <authorList>
            <person name="Anantharaman K."/>
            <person name="Brown C.T."/>
            <person name="Hug L.A."/>
            <person name="Sharon I."/>
            <person name="Castelle C.J."/>
            <person name="Probst A.J."/>
            <person name="Thomas B.C."/>
            <person name="Singh A."/>
            <person name="Wilkins M.J."/>
            <person name="Karaoz U."/>
            <person name="Brodie E.L."/>
            <person name="Williams K.H."/>
            <person name="Hubbard S.S."/>
            <person name="Banfield J.F."/>
        </authorList>
    </citation>
    <scope>NUCLEOTIDE SEQUENCE [LARGE SCALE GENOMIC DNA]</scope>
</reference>
<dbReference type="GO" id="GO:0005737">
    <property type="term" value="C:cytoplasm"/>
    <property type="evidence" value="ECO:0007669"/>
    <property type="project" value="InterPro"/>
</dbReference>
<evidence type="ECO:0000259" key="1">
    <source>
        <dbReference type="Pfam" id="PF06560"/>
    </source>
</evidence>
<dbReference type="InterPro" id="IPR010551">
    <property type="entry name" value="G6P_isomerase_prok"/>
</dbReference>
<dbReference type="InterPro" id="IPR014710">
    <property type="entry name" value="RmlC-like_jellyroll"/>
</dbReference>
<dbReference type="CDD" id="cd02218">
    <property type="entry name" value="cupin_PGI"/>
    <property type="match status" value="1"/>
</dbReference>
<dbReference type="Gene3D" id="2.60.120.10">
    <property type="entry name" value="Jelly Rolls"/>
    <property type="match status" value="1"/>
</dbReference>
<sequence length="263" mass="30261">MEEIAQGIKPEPKTLSALRPVLKNPVLTSGQERIVYEVYRGAGLTEDRALIKTNNIRYDITKIHPGRLGPSTALGTSQELPKTFGHYHRRNSKFEIRNSKLAEAVEVFEVISGKAWWLIQKYENEPEVINEVYLIEGLENEKIIILSGFGVTSINPEKDKELVLANFISLDTENVYEPYKNLQGACYYLTENEKGEMAFEKNPNYKEAPELIKLKPREIPELGISWSKPLYEFIKTPEKFDFLNRSEKFQNILTIENCYQIKG</sequence>